<sequence>MAQRRPCHIPNLMSEPIKPHDGQIHVAFAWLCPFGLLGVCVYCMTWHGMARAFLRSLSQPLSSRLVKRASGLEIARVTVALQPFRFAVSAAPAAACIAMISVPYAGRPQEYHV</sequence>
<accession>A0AAE0MEN8</accession>
<keyword evidence="3" id="KW-1185">Reference proteome</keyword>
<keyword evidence="1" id="KW-0812">Transmembrane</keyword>
<organism evidence="2 3">
    <name type="scientific">Apodospora peruviana</name>
    <dbReference type="NCBI Taxonomy" id="516989"/>
    <lineage>
        <taxon>Eukaryota</taxon>
        <taxon>Fungi</taxon>
        <taxon>Dikarya</taxon>
        <taxon>Ascomycota</taxon>
        <taxon>Pezizomycotina</taxon>
        <taxon>Sordariomycetes</taxon>
        <taxon>Sordariomycetidae</taxon>
        <taxon>Sordariales</taxon>
        <taxon>Lasiosphaeriaceae</taxon>
        <taxon>Apodospora</taxon>
    </lineage>
</organism>
<dbReference type="EMBL" id="JAUEDM010000001">
    <property type="protein sequence ID" value="KAK3329672.1"/>
    <property type="molecule type" value="Genomic_DNA"/>
</dbReference>
<keyword evidence="1" id="KW-0472">Membrane</keyword>
<evidence type="ECO:0000256" key="1">
    <source>
        <dbReference type="SAM" id="Phobius"/>
    </source>
</evidence>
<name>A0AAE0MEN8_9PEZI</name>
<reference evidence="2" key="1">
    <citation type="journal article" date="2023" name="Mol. Phylogenet. Evol.">
        <title>Genome-scale phylogeny and comparative genomics of the fungal order Sordariales.</title>
        <authorList>
            <person name="Hensen N."/>
            <person name="Bonometti L."/>
            <person name="Westerberg I."/>
            <person name="Brannstrom I.O."/>
            <person name="Guillou S."/>
            <person name="Cros-Aarteil S."/>
            <person name="Calhoun S."/>
            <person name="Haridas S."/>
            <person name="Kuo A."/>
            <person name="Mondo S."/>
            <person name="Pangilinan J."/>
            <person name="Riley R."/>
            <person name="LaButti K."/>
            <person name="Andreopoulos B."/>
            <person name="Lipzen A."/>
            <person name="Chen C."/>
            <person name="Yan M."/>
            <person name="Daum C."/>
            <person name="Ng V."/>
            <person name="Clum A."/>
            <person name="Steindorff A."/>
            <person name="Ohm R.A."/>
            <person name="Martin F."/>
            <person name="Silar P."/>
            <person name="Natvig D.O."/>
            <person name="Lalanne C."/>
            <person name="Gautier V."/>
            <person name="Ament-Velasquez S.L."/>
            <person name="Kruys A."/>
            <person name="Hutchinson M.I."/>
            <person name="Powell A.J."/>
            <person name="Barry K."/>
            <person name="Miller A.N."/>
            <person name="Grigoriev I.V."/>
            <person name="Debuchy R."/>
            <person name="Gladieux P."/>
            <person name="Hiltunen Thoren M."/>
            <person name="Johannesson H."/>
        </authorList>
    </citation>
    <scope>NUCLEOTIDE SEQUENCE</scope>
    <source>
        <strain evidence="2">CBS 118394</strain>
    </source>
</reference>
<evidence type="ECO:0000313" key="3">
    <source>
        <dbReference type="Proteomes" id="UP001283341"/>
    </source>
</evidence>
<reference evidence="2" key="2">
    <citation type="submission" date="2023-06" db="EMBL/GenBank/DDBJ databases">
        <authorList>
            <consortium name="Lawrence Berkeley National Laboratory"/>
            <person name="Haridas S."/>
            <person name="Hensen N."/>
            <person name="Bonometti L."/>
            <person name="Westerberg I."/>
            <person name="Brannstrom I.O."/>
            <person name="Guillou S."/>
            <person name="Cros-Aarteil S."/>
            <person name="Calhoun S."/>
            <person name="Kuo A."/>
            <person name="Mondo S."/>
            <person name="Pangilinan J."/>
            <person name="Riley R."/>
            <person name="Labutti K."/>
            <person name="Andreopoulos B."/>
            <person name="Lipzen A."/>
            <person name="Chen C."/>
            <person name="Yanf M."/>
            <person name="Daum C."/>
            <person name="Ng V."/>
            <person name="Clum A."/>
            <person name="Steindorff A."/>
            <person name="Ohm R."/>
            <person name="Martin F."/>
            <person name="Silar P."/>
            <person name="Natvig D."/>
            <person name="Lalanne C."/>
            <person name="Gautier V."/>
            <person name="Ament-Velasquez S.L."/>
            <person name="Kruys A."/>
            <person name="Hutchinson M.I."/>
            <person name="Powell A.J."/>
            <person name="Barry K."/>
            <person name="Miller A.N."/>
            <person name="Grigoriev I.V."/>
            <person name="Debuchy R."/>
            <person name="Gladieux P."/>
            <person name="Thoren M.H."/>
            <person name="Johannesson H."/>
        </authorList>
    </citation>
    <scope>NUCLEOTIDE SEQUENCE</scope>
    <source>
        <strain evidence="2">CBS 118394</strain>
    </source>
</reference>
<gene>
    <name evidence="2" type="ORF">B0H66DRAFT_586146</name>
</gene>
<protein>
    <submittedName>
        <fullName evidence="2">Uncharacterized protein</fullName>
    </submittedName>
</protein>
<proteinExistence type="predicted"/>
<feature type="transmembrane region" description="Helical" evidence="1">
    <location>
        <begin position="24"/>
        <end position="45"/>
    </location>
</feature>
<dbReference type="Proteomes" id="UP001283341">
    <property type="component" value="Unassembled WGS sequence"/>
</dbReference>
<keyword evidence="1" id="KW-1133">Transmembrane helix</keyword>
<evidence type="ECO:0000313" key="2">
    <source>
        <dbReference type="EMBL" id="KAK3329672.1"/>
    </source>
</evidence>
<dbReference type="AlphaFoldDB" id="A0AAE0MEN8"/>
<comment type="caution">
    <text evidence="2">The sequence shown here is derived from an EMBL/GenBank/DDBJ whole genome shotgun (WGS) entry which is preliminary data.</text>
</comment>